<dbReference type="Gene3D" id="3.40.50.720">
    <property type="entry name" value="NAD(P)-binding Rossmann-like Domain"/>
    <property type="match status" value="1"/>
</dbReference>
<reference evidence="2 3" key="1">
    <citation type="submission" date="2020-08" db="EMBL/GenBank/DDBJ databases">
        <title>Genomic Encyclopedia of Type Strains, Phase IV (KMG-IV): sequencing the most valuable type-strain genomes for metagenomic binning, comparative biology and taxonomic classification.</title>
        <authorList>
            <person name="Goeker M."/>
        </authorList>
    </citation>
    <scope>NUCLEOTIDE SEQUENCE [LARGE SCALE GENOMIC DNA]</scope>
    <source>
        <strain evidence="2 3">DSM 15895</strain>
    </source>
</reference>
<protein>
    <submittedName>
        <fullName evidence="2">2'-hydroxyisoflavone reductase</fullName>
        <ecNumber evidence="2">1.3.1.45</ecNumber>
    </submittedName>
</protein>
<dbReference type="InterPro" id="IPR050177">
    <property type="entry name" value="Lipid_A_modif_metabolic_enz"/>
</dbReference>
<dbReference type="PANTHER" id="PTHR43245:SF13">
    <property type="entry name" value="UDP-D-APIOSE_UDP-D-XYLOSE SYNTHASE 2"/>
    <property type="match status" value="1"/>
</dbReference>
<evidence type="ECO:0000313" key="3">
    <source>
        <dbReference type="Proteomes" id="UP000525923"/>
    </source>
</evidence>
<dbReference type="AlphaFoldDB" id="A0A7W8CQS2"/>
<dbReference type="InterPro" id="IPR001509">
    <property type="entry name" value="Epimerase_deHydtase"/>
</dbReference>
<proteinExistence type="predicted"/>
<feature type="domain" description="NAD-dependent epimerase/dehydratase" evidence="1">
    <location>
        <begin position="79"/>
        <end position="213"/>
    </location>
</feature>
<sequence>MNILVIGGTSFVGRHIVEAALRADHQVTLFNRGVSNPDAFPELRHITGDRRKDAGKLSGLAWDAVIDTCAYTPADLAPLFKHIKTELYVFISTISVYSDYSNGAPTETSEVSDKHVENDEVTGETYGALKVQAEKIVMDAFGSRALIVRPSIVAGPYDPTDRFTFWAKKLAESGEALIPGSKPRKVQWIDARDLADFVIQQAEEKGSGIFNVAADAVGMEEFTTAVGSGQADAVWVDDAFLLREGIKPFDIPLWIPISDEHPEGFITVQNAKAKKAGLQCRAANETARDIREWLQRQENRQLKAGLSREKEQELIADFRSYNSGGD</sequence>
<dbReference type="EC" id="1.3.1.45" evidence="2"/>
<dbReference type="Proteomes" id="UP000525923">
    <property type="component" value="Unassembled WGS sequence"/>
</dbReference>
<dbReference type="OrthoDB" id="9809586at2"/>
<dbReference type="SUPFAM" id="SSF51735">
    <property type="entry name" value="NAD(P)-binding Rossmann-fold domains"/>
    <property type="match status" value="1"/>
</dbReference>
<dbReference type="Pfam" id="PF01370">
    <property type="entry name" value="Epimerase"/>
    <property type="match status" value="2"/>
</dbReference>
<dbReference type="InterPro" id="IPR036291">
    <property type="entry name" value="NAD(P)-bd_dom_sf"/>
</dbReference>
<keyword evidence="2" id="KW-0560">Oxidoreductase</keyword>
<gene>
    <name evidence="2" type="ORF">HNQ44_000581</name>
</gene>
<keyword evidence="3" id="KW-1185">Reference proteome</keyword>
<feature type="domain" description="NAD-dependent epimerase/dehydratase" evidence="1">
    <location>
        <begin position="3"/>
        <end position="38"/>
    </location>
</feature>
<name>A0A7W8CQS2_9BACL</name>
<evidence type="ECO:0000259" key="1">
    <source>
        <dbReference type="Pfam" id="PF01370"/>
    </source>
</evidence>
<dbReference type="EMBL" id="JACHHE010000001">
    <property type="protein sequence ID" value="MBB5179159.1"/>
    <property type="molecule type" value="Genomic_DNA"/>
</dbReference>
<comment type="caution">
    <text evidence="2">The sequence shown here is derived from an EMBL/GenBank/DDBJ whole genome shotgun (WGS) entry which is preliminary data.</text>
</comment>
<organism evidence="2 3">
    <name type="scientific">Planococcus koreensis</name>
    <dbReference type="NCBI Taxonomy" id="112331"/>
    <lineage>
        <taxon>Bacteria</taxon>
        <taxon>Bacillati</taxon>
        <taxon>Bacillota</taxon>
        <taxon>Bacilli</taxon>
        <taxon>Bacillales</taxon>
        <taxon>Caryophanaceae</taxon>
        <taxon>Planococcus</taxon>
    </lineage>
</organism>
<dbReference type="PANTHER" id="PTHR43245">
    <property type="entry name" value="BIFUNCTIONAL POLYMYXIN RESISTANCE PROTEIN ARNA"/>
    <property type="match status" value="1"/>
</dbReference>
<evidence type="ECO:0000313" key="2">
    <source>
        <dbReference type="EMBL" id="MBB5179159.1"/>
    </source>
</evidence>
<dbReference type="RefSeq" id="WP_135502275.1">
    <property type="nucleotide sequence ID" value="NZ_JACHHE010000001.1"/>
</dbReference>
<dbReference type="GO" id="GO:0047526">
    <property type="term" value="F:2'-hydroxyisoflavone reductase activity"/>
    <property type="evidence" value="ECO:0007669"/>
    <property type="project" value="UniProtKB-EC"/>
</dbReference>
<accession>A0A7W8CQS2</accession>